<sequence length="297" mass="33628">MLEKNFIKENSKLPEAKNMVKIETTHAVYRLLYGSHVESQDDSMMQGTDGLLVEGTLDLNELQDSPDRVLGFVFSTPQMQKLIENARDHKKPVYFVDRPFDRSLISSQSKDTWLEIGEFIGTLAFMTSATKGLLSSAKNNERISRRDFLKAGAKTVAAGYLSTPYMQAWLGGQNQEDTLLRKADRAVIAVNDILHPEMYGQILDLRNNIMAEKAEFVALKTSETLNRKPIFVFALGSDHTRVEIALQRTTEQRVAQIKSGYTGNMSDLRKIVKLEFLSLLKHQKDKFKISPIEDPNL</sequence>
<dbReference type="Proteomes" id="UP000177869">
    <property type="component" value="Unassembled WGS sequence"/>
</dbReference>
<dbReference type="InterPro" id="IPR019546">
    <property type="entry name" value="TAT_signal_bac_arc"/>
</dbReference>
<evidence type="ECO:0000313" key="2">
    <source>
        <dbReference type="Proteomes" id="UP000177869"/>
    </source>
</evidence>
<gene>
    <name evidence="1" type="ORF">A2814_02435</name>
</gene>
<dbReference type="NCBIfam" id="TIGR01409">
    <property type="entry name" value="TAT_signal_seq"/>
    <property type="match status" value="1"/>
</dbReference>
<name>A0A1F6URF0_9BACT</name>
<dbReference type="EMBL" id="MFTI01000021">
    <property type="protein sequence ID" value="OGI59906.1"/>
    <property type="molecule type" value="Genomic_DNA"/>
</dbReference>
<organism evidence="1 2">
    <name type="scientific">Candidatus Nomurabacteria bacterium RIFCSPHIGHO2_01_FULL_38_19</name>
    <dbReference type="NCBI Taxonomy" id="1801732"/>
    <lineage>
        <taxon>Bacteria</taxon>
        <taxon>Candidatus Nomuraibacteriota</taxon>
    </lineage>
</organism>
<evidence type="ECO:0000313" key="1">
    <source>
        <dbReference type="EMBL" id="OGI59906.1"/>
    </source>
</evidence>
<comment type="caution">
    <text evidence="1">The sequence shown here is derived from an EMBL/GenBank/DDBJ whole genome shotgun (WGS) entry which is preliminary data.</text>
</comment>
<dbReference type="STRING" id="1801732.A2814_02435"/>
<accession>A0A1F6URF0</accession>
<dbReference type="AlphaFoldDB" id="A0A1F6URF0"/>
<reference evidence="1 2" key="1">
    <citation type="journal article" date="2016" name="Nat. Commun.">
        <title>Thousands of microbial genomes shed light on interconnected biogeochemical processes in an aquifer system.</title>
        <authorList>
            <person name="Anantharaman K."/>
            <person name="Brown C.T."/>
            <person name="Hug L.A."/>
            <person name="Sharon I."/>
            <person name="Castelle C.J."/>
            <person name="Probst A.J."/>
            <person name="Thomas B.C."/>
            <person name="Singh A."/>
            <person name="Wilkins M.J."/>
            <person name="Karaoz U."/>
            <person name="Brodie E.L."/>
            <person name="Williams K.H."/>
            <person name="Hubbard S.S."/>
            <person name="Banfield J.F."/>
        </authorList>
    </citation>
    <scope>NUCLEOTIDE SEQUENCE [LARGE SCALE GENOMIC DNA]</scope>
</reference>
<protein>
    <submittedName>
        <fullName evidence="1">Uncharacterized protein</fullName>
    </submittedName>
</protein>
<proteinExistence type="predicted"/>